<protein>
    <submittedName>
        <fullName evidence="10">NADP-dependent malic enzyme</fullName>
    </submittedName>
</protein>
<feature type="active site" description="Proton donor" evidence="5">
    <location>
        <position position="36"/>
    </location>
</feature>
<dbReference type="FunFam" id="3.40.50.10380:FF:000003">
    <property type="entry name" value="NADP-dependent malic enzyme"/>
    <property type="match status" value="1"/>
</dbReference>
<dbReference type="InterPro" id="IPR036291">
    <property type="entry name" value="NAD(P)-bd_dom_sf"/>
</dbReference>
<dbReference type="EMBL" id="JAATLM010000002">
    <property type="protein sequence ID" value="NIZ70165.1"/>
    <property type="molecule type" value="Genomic_DNA"/>
</dbReference>
<feature type="domain" description="Malic enzyme N-terminal" evidence="9">
    <location>
        <begin position="15"/>
        <end position="148"/>
    </location>
</feature>
<evidence type="ECO:0000256" key="1">
    <source>
        <dbReference type="ARBA" id="ARBA00001936"/>
    </source>
</evidence>
<dbReference type="Pfam" id="PF00390">
    <property type="entry name" value="malic"/>
    <property type="match status" value="1"/>
</dbReference>
<proteinExistence type="inferred from homology"/>
<dbReference type="InterPro" id="IPR037062">
    <property type="entry name" value="Malic_N_dom_sf"/>
</dbReference>
<keyword evidence="4" id="KW-0560">Oxidoreductase</keyword>
<sequence length="387" mass="41388">MDIYEKSLELHKKYQGKYRIESKIPISDFNDLALAYSPGVAAPCKVIAQNKDEAYTYTAKGSTIAVISDGSAVLGLGNIGPYAAAPVMEGKAILFKEFADINAIPLCLDTQDTEEIIRTCTLLAPSLGGINLEDISAPRCFEIEERLKATLDIPVFHDDQHGTAIVVAAAIINANRLSGRSMSDLHVVISGLGAAGVAIVRILNDLGVKSITALNSKGVVNRNNQPNAMVKSLLDQELILNATEKTTLAQALVDSNVFIGVSVAGIVSPEMVRTMAKDPYIFALANPEPEIMPHLAIEAGAFVVGTGRSDFPNQINNVLAFPGIFHGVLASKAKQITNEMKLVAVHALANILTERELKPTHLIPGAFDERVVPAISQAIVDMVEKSK</sequence>
<name>A0A968GLV1_9SPIO</name>
<evidence type="ECO:0000313" key="11">
    <source>
        <dbReference type="Proteomes" id="UP000778951"/>
    </source>
</evidence>
<accession>A0A968GLV1</accession>
<evidence type="ECO:0000256" key="5">
    <source>
        <dbReference type="PIRSR" id="PIRSR000106-1"/>
    </source>
</evidence>
<feature type="binding site" evidence="7">
    <location>
        <position position="134"/>
    </location>
    <ligand>
        <name>a divalent metal cation</name>
        <dbReference type="ChEBI" id="CHEBI:60240"/>
    </ligand>
</feature>
<feature type="domain" description="Malic enzyme NAD-binding" evidence="8">
    <location>
        <begin position="160"/>
        <end position="384"/>
    </location>
</feature>
<dbReference type="InterPro" id="IPR045213">
    <property type="entry name" value="Malic_NAD-bd_bact_type"/>
</dbReference>
<dbReference type="PIRSF" id="PIRSF000106">
    <property type="entry name" value="ME"/>
    <property type="match status" value="1"/>
</dbReference>
<dbReference type="Gene3D" id="3.40.50.10380">
    <property type="entry name" value="Malic enzyme, N-terminal domain"/>
    <property type="match status" value="1"/>
</dbReference>
<evidence type="ECO:0000259" key="9">
    <source>
        <dbReference type="SMART" id="SM01274"/>
    </source>
</evidence>
<comment type="caution">
    <text evidence="10">The sequence shown here is derived from an EMBL/GenBank/DDBJ whole genome shotgun (WGS) entry which is preliminary data.</text>
</comment>
<comment type="cofactor">
    <cofactor evidence="7">
        <name>Mg(2+)</name>
        <dbReference type="ChEBI" id="CHEBI:18420"/>
    </cofactor>
    <cofactor evidence="7">
        <name>Mn(2+)</name>
        <dbReference type="ChEBI" id="CHEBI:29035"/>
    </cofactor>
    <text evidence="7">Divalent metal cations. Prefers magnesium or manganese.</text>
</comment>
<reference evidence="10" key="1">
    <citation type="submission" date="2020-03" db="EMBL/GenBank/DDBJ databases">
        <title>Spirochaetal bacteria isolated from arthropods constitute a novel genus Entomospira genus novum within the order Spirochaetales.</title>
        <authorList>
            <person name="Grana-Miraglia L."/>
            <person name="Sikutova S."/>
            <person name="Fingerle V."/>
            <person name="Sing A."/>
            <person name="Castillo-Ramirez S."/>
            <person name="Margos G."/>
            <person name="Rudolf I."/>
        </authorList>
    </citation>
    <scope>NUCLEOTIDE SEQUENCE</scope>
    <source>
        <strain evidence="10">BR149</strain>
    </source>
</reference>
<evidence type="ECO:0000256" key="7">
    <source>
        <dbReference type="PIRSR" id="PIRSR000106-3"/>
    </source>
</evidence>
<evidence type="ECO:0000256" key="4">
    <source>
        <dbReference type="ARBA" id="ARBA00023002"/>
    </source>
</evidence>
<dbReference type="SUPFAM" id="SSF51735">
    <property type="entry name" value="NAD(P)-binding Rossmann-fold domains"/>
    <property type="match status" value="1"/>
</dbReference>
<evidence type="ECO:0000259" key="8">
    <source>
        <dbReference type="SMART" id="SM00919"/>
    </source>
</evidence>
<feature type="binding site" evidence="7">
    <location>
        <position position="133"/>
    </location>
    <ligand>
        <name>a divalent metal cation</name>
        <dbReference type="ChEBI" id="CHEBI:60240"/>
    </ligand>
</feature>
<dbReference type="Pfam" id="PF03949">
    <property type="entry name" value="Malic_M"/>
    <property type="match status" value="1"/>
</dbReference>
<dbReference type="GO" id="GO:0051287">
    <property type="term" value="F:NAD binding"/>
    <property type="evidence" value="ECO:0007669"/>
    <property type="project" value="InterPro"/>
</dbReference>
<feature type="binding site" evidence="7">
    <location>
        <position position="159"/>
    </location>
    <ligand>
        <name>a divalent metal cation</name>
        <dbReference type="ChEBI" id="CHEBI:60240"/>
    </ligand>
</feature>
<keyword evidence="3 7" id="KW-0479">Metal-binding</keyword>
<evidence type="ECO:0000256" key="2">
    <source>
        <dbReference type="ARBA" id="ARBA00008785"/>
    </source>
</evidence>
<dbReference type="SMART" id="SM01274">
    <property type="entry name" value="malic"/>
    <property type="match status" value="1"/>
</dbReference>
<gene>
    <name evidence="10" type="ORF">HCT48_08085</name>
</gene>
<dbReference type="GO" id="GO:0046872">
    <property type="term" value="F:metal ion binding"/>
    <property type="evidence" value="ECO:0007669"/>
    <property type="project" value="UniProtKB-KW"/>
</dbReference>
<dbReference type="SUPFAM" id="SSF53223">
    <property type="entry name" value="Aminoacid dehydrogenase-like, N-terminal domain"/>
    <property type="match status" value="1"/>
</dbReference>
<dbReference type="Proteomes" id="UP000778951">
    <property type="component" value="Unassembled WGS sequence"/>
</dbReference>
<comment type="similarity">
    <text evidence="2">Belongs to the malic enzymes family.</text>
</comment>
<dbReference type="PROSITE" id="PS00331">
    <property type="entry name" value="MALIC_ENZYMES"/>
    <property type="match status" value="1"/>
</dbReference>
<evidence type="ECO:0000313" key="10">
    <source>
        <dbReference type="EMBL" id="NIZ70165.1"/>
    </source>
</evidence>
<dbReference type="InterPro" id="IPR012302">
    <property type="entry name" value="Malic_NAD-bd"/>
</dbReference>
<dbReference type="SMART" id="SM00919">
    <property type="entry name" value="Malic_M"/>
    <property type="match status" value="1"/>
</dbReference>
<evidence type="ECO:0000256" key="6">
    <source>
        <dbReference type="PIRSR" id="PIRSR000106-2"/>
    </source>
</evidence>
<dbReference type="Gene3D" id="3.40.50.720">
    <property type="entry name" value="NAD(P)-binding Rossmann-like Domain"/>
    <property type="match status" value="1"/>
</dbReference>
<dbReference type="RefSeq" id="WP_167696449.1">
    <property type="nucleotide sequence ID" value="NZ_CP118182.1"/>
</dbReference>
<dbReference type="GO" id="GO:0016616">
    <property type="term" value="F:oxidoreductase activity, acting on the CH-OH group of donors, NAD or NADP as acceptor"/>
    <property type="evidence" value="ECO:0007669"/>
    <property type="project" value="InterPro"/>
</dbReference>
<dbReference type="InterPro" id="IPR046346">
    <property type="entry name" value="Aminoacid_DH-like_N_sf"/>
</dbReference>
<evidence type="ECO:0000256" key="3">
    <source>
        <dbReference type="ARBA" id="ARBA00022723"/>
    </source>
</evidence>
<dbReference type="InterPro" id="IPR051674">
    <property type="entry name" value="Malate_Decarboxylase"/>
</dbReference>
<feature type="binding site" evidence="6">
    <location>
        <position position="316"/>
    </location>
    <ligand>
        <name>(S)-malate</name>
        <dbReference type="ChEBI" id="CHEBI:15589"/>
    </ligand>
</feature>
<organism evidence="10 11">
    <name type="scientific">Entomospira culicis</name>
    <dbReference type="NCBI Taxonomy" id="2719989"/>
    <lineage>
        <taxon>Bacteria</taxon>
        <taxon>Pseudomonadati</taxon>
        <taxon>Spirochaetota</taxon>
        <taxon>Spirochaetia</taxon>
        <taxon>Spirochaetales</taxon>
        <taxon>Spirochaetaceae</taxon>
        <taxon>Entomospira</taxon>
    </lineage>
</organism>
<dbReference type="AlphaFoldDB" id="A0A968GLV1"/>
<dbReference type="InterPro" id="IPR012301">
    <property type="entry name" value="Malic_N_dom"/>
</dbReference>
<comment type="cofactor">
    <cofactor evidence="1">
        <name>Mn(2+)</name>
        <dbReference type="ChEBI" id="CHEBI:29035"/>
    </cofactor>
</comment>
<dbReference type="PANTHER" id="PTHR43237">
    <property type="entry name" value="NADP-DEPENDENT MALIC ENZYME"/>
    <property type="match status" value="1"/>
</dbReference>
<dbReference type="PANTHER" id="PTHR43237:SF4">
    <property type="entry name" value="NADP-DEPENDENT MALIC ENZYME"/>
    <property type="match status" value="1"/>
</dbReference>
<feature type="binding site" evidence="6">
    <location>
        <position position="286"/>
    </location>
    <ligand>
        <name>(S)-malate</name>
        <dbReference type="ChEBI" id="CHEBI:15589"/>
    </ligand>
</feature>
<dbReference type="InterPro" id="IPR001891">
    <property type="entry name" value="Malic_OxRdtase"/>
</dbReference>
<dbReference type="CDD" id="cd05311">
    <property type="entry name" value="NAD_bind_2_malic_enz"/>
    <property type="match status" value="1"/>
</dbReference>
<dbReference type="InterPro" id="IPR015884">
    <property type="entry name" value="Malic_enzyme_CS"/>
</dbReference>
<dbReference type="GO" id="GO:0004470">
    <property type="term" value="F:malic enzyme activity"/>
    <property type="evidence" value="ECO:0007669"/>
    <property type="project" value="InterPro"/>
</dbReference>
<feature type="active site" description="Proton acceptor" evidence="5">
    <location>
        <position position="91"/>
    </location>
</feature>
<keyword evidence="11" id="KW-1185">Reference proteome</keyword>